<evidence type="ECO:0000256" key="6">
    <source>
        <dbReference type="ARBA" id="ARBA00023065"/>
    </source>
</evidence>
<dbReference type="Proteomes" id="UP001597380">
    <property type="component" value="Unassembled WGS sequence"/>
</dbReference>
<proteinExistence type="inferred from homology"/>
<sequence>MAKIKALPIALAIASALTAASASAVEFHGYARAGLSTTGDGGEQLCYGSGAGGHWVGRLGDECDTYIELDLQQEVYNRDGKVFSVEAMWATDIQNQGNDYQSLQRSQPVLDENGNLQNQNEPWGEGDFALRQFFATGKGVIGWAPEASLWAGKRFYQRKDVHWLDLFYVNNSGYGVGLEGVDVGPGKMSFAWTNFDTPSRIQGGDEANGPTIQNNKLDVRFSGIPLWSGASLELIGIYGFADLTDAQDDADYGDDDGYFLTAEISHPLMGGFNKIVVQYGADSMGHAAWANHGGGESLNNPWWDGQQETSVRIMDFGVIKLTKDLEMGYSVLYQVAETYGDYDDLKRLSIVARPTYKWNDVMSTAVEFGYSDDEGYPWEGDNGEYDLYKVMVSQNWSAGKSFWARPQIRLYAGSFWGEQAEQRTADGDDGNFRFGAQVEAWW</sequence>
<keyword evidence="5" id="KW-0812">Transmembrane</keyword>
<dbReference type="Gene3D" id="2.40.170.10">
    <property type="entry name" value="Porin, LamB type"/>
    <property type="match status" value="1"/>
</dbReference>
<dbReference type="InterPro" id="IPR050286">
    <property type="entry name" value="G_neg_Bact_CarbUptk_Porin"/>
</dbReference>
<comment type="similarity">
    <text evidence="2">Belongs to the porin LamB (TC 1.B.3) family.</text>
</comment>
<evidence type="ECO:0000256" key="2">
    <source>
        <dbReference type="ARBA" id="ARBA00007055"/>
    </source>
</evidence>
<evidence type="ECO:0000256" key="7">
    <source>
        <dbReference type="ARBA" id="ARBA00023114"/>
    </source>
</evidence>
<evidence type="ECO:0000313" key="11">
    <source>
        <dbReference type="EMBL" id="MFD2097804.1"/>
    </source>
</evidence>
<dbReference type="PANTHER" id="PTHR38762:SF1">
    <property type="entry name" value="CRYPTIC OUTER MEMBRANE PORIN BGLH-RELATED"/>
    <property type="match status" value="1"/>
</dbReference>
<evidence type="ECO:0000256" key="4">
    <source>
        <dbReference type="ARBA" id="ARBA00022452"/>
    </source>
</evidence>
<keyword evidence="7" id="KW-0626">Porin</keyword>
<dbReference type="InterPro" id="IPR036998">
    <property type="entry name" value="Porin_LamB_sf"/>
</dbReference>
<feature type="signal peptide" evidence="10">
    <location>
        <begin position="1"/>
        <end position="24"/>
    </location>
</feature>
<keyword evidence="3" id="KW-0813">Transport</keyword>
<evidence type="ECO:0000256" key="1">
    <source>
        <dbReference type="ARBA" id="ARBA00004571"/>
    </source>
</evidence>
<evidence type="ECO:0000256" key="8">
    <source>
        <dbReference type="ARBA" id="ARBA00023136"/>
    </source>
</evidence>
<evidence type="ECO:0000256" key="10">
    <source>
        <dbReference type="SAM" id="SignalP"/>
    </source>
</evidence>
<evidence type="ECO:0000256" key="3">
    <source>
        <dbReference type="ARBA" id="ARBA00022448"/>
    </source>
</evidence>
<keyword evidence="10" id="KW-0732">Signal</keyword>
<evidence type="ECO:0000256" key="5">
    <source>
        <dbReference type="ARBA" id="ARBA00022692"/>
    </source>
</evidence>
<dbReference type="InterPro" id="IPR003192">
    <property type="entry name" value="Porin_LamB"/>
</dbReference>
<name>A0ABW4XV75_9GAMM</name>
<keyword evidence="8" id="KW-0472">Membrane</keyword>
<organism evidence="11 12">
    <name type="scientific">Corallincola platygyrae</name>
    <dbReference type="NCBI Taxonomy" id="1193278"/>
    <lineage>
        <taxon>Bacteria</taxon>
        <taxon>Pseudomonadati</taxon>
        <taxon>Pseudomonadota</taxon>
        <taxon>Gammaproteobacteria</taxon>
        <taxon>Alteromonadales</taxon>
        <taxon>Psychromonadaceae</taxon>
        <taxon>Corallincola</taxon>
    </lineage>
</organism>
<gene>
    <name evidence="11" type="primary">lamB</name>
    <name evidence="11" type="ORF">ACFSJ3_17570</name>
</gene>
<keyword evidence="9" id="KW-0998">Cell outer membrane</keyword>
<evidence type="ECO:0000313" key="12">
    <source>
        <dbReference type="Proteomes" id="UP001597380"/>
    </source>
</evidence>
<feature type="chain" id="PRO_5046754851" evidence="10">
    <location>
        <begin position="25"/>
        <end position="442"/>
    </location>
</feature>
<dbReference type="RefSeq" id="WP_345342098.1">
    <property type="nucleotide sequence ID" value="NZ_BAABLI010000033.1"/>
</dbReference>
<dbReference type="PANTHER" id="PTHR38762">
    <property type="entry name" value="CRYPTIC OUTER MEMBRANE PORIN BGLH-RELATED"/>
    <property type="match status" value="1"/>
</dbReference>
<keyword evidence="4" id="KW-1134">Transmembrane beta strand</keyword>
<dbReference type="SUPFAM" id="SSF56935">
    <property type="entry name" value="Porins"/>
    <property type="match status" value="1"/>
</dbReference>
<evidence type="ECO:0000256" key="9">
    <source>
        <dbReference type="ARBA" id="ARBA00023237"/>
    </source>
</evidence>
<keyword evidence="6" id="KW-0406">Ion transport</keyword>
<comment type="subcellular location">
    <subcellularLocation>
        <location evidence="1">Cell outer membrane</location>
        <topology evidence="1">Multi-pass membrane protein</topology>
    </subcellularLocation>
</comment>
<keyword evidence="12" id="KW-1185">Reference proteome</keyword>
<protein>
    <submittedName>
        <fullName evidence="11">Maltoporin LamB</fullName>
    </submittedName>
</protein>
<dbReference type="EMBL" id="JBHUHT010000029">
    <property type="protein sequence ID" value="MFD2097804.1"/>
    <property type="molecule type" value="Genomic_DNA"/>
</dbReference>
<comment type="caution">
    <text evidence="11">The sequence shown here is derived from an EMBL/GenBank/DDBJ whole genome shotgun (WGS) entry which is preliminary data.</text>
</comment>
<reference evidence="12" key="1">
    <citation type="journal article" date="2019" name="Int. J. Syst. Evol. Microbiol.">
        <title>The Global Catalogue of Microorganisms (GCM) 10K type strain sequencing project: providing services to taxonomists for standard genome sequencing and annotation.</title>
        <authorList>
            <consortium name="The Broad Institute Genomics Platform"/>
            <consortium name="The Broad Institute Genome Sequencing Center for Infectious Disease"/>
            <person name="Wu L."/>
            <person name="Ma J."/>
        </authorList>
    </citation>
    <scope>NUCLEOTIDE SEQUENCE [LARGE SCALE GENOMIC DNA]</scope>
    <source>
        <strain evidence="12">CGMCC 1.10992</strain>
    </source>
</reference>
<accession>A0ABW4XV75</accession>
<dbReference type="Pfam" id="PF02264">
    <property type="entry name" value="LamB"/>
    <property type="match status" value="1"/>
</dbReference>
<dbReference type="NCBIfam" id="NF006860">
    <property type="entry name" value="PRK09360.1"/>
    <property type="match status" value="1"/>
</dbReference>